<gene>
    <name evidence="1" type="ORF">SAMN05216576_11969</name>
</gene>
<name>A0A1G6VKH1_9GAMM</name>
<accession>A0A1G6VKH1</accession>
<sequence>MNLPVRTHDTAISKLGEHYENAAGPALAVLLTTINPTFGAAAAAIGALLSYGNSQRTKIKQGYLAEQIRLQLEQHKNSIETLNENLHEAVTLAIQGVQSAVSTEKINRFAKIISGHIINNSSWDETATALRAITDLEDIHIKIISEASLHIDPSSRTAKFYIDTPNFPKPGFIDGRSTAPTIDILTKLGGRNRTEVQMFCMELMSKGLLHDNDQGSFSTGPVYTLTEAAFWLLAKIEHMSSEN</sequence>
<protein>
    <submittedName>
        <fullName evidence="1">Uncharacterized protein</fullName>
    </submittedName>
</protein>
<evidence type="ECO:0000313" key="2">
    <source>
        <dbReference type="Proteomes" id="UP000199467"/>
    </source>
</evidence>
<dbReference type="Proteomes" id="UP000199467">
    <property type="component" value="Unassembled WGS sequence"/>
</dbReference>
<dbReference type="AlphaFoldDB" id="A0A1G6VKH1"/>
<keyword evidence="2" id="KW-1185">Reference proteome</keyword>
<reference evidence="2" key="1">
    <citation type="submission" date="2016-10" db="EMBL/GenBank/DDBJ databases">
        <authorList>
            <person name="Varghese N."/>
            <person name="Submissions S."/>
        </authorList>
    </citation>
    <scope>NUCLEOTIDE SEQUENCE [LARGE SCALE GENOMIC DNA]</scope>
    <source>
        <strain evidence="2">DSM 26382</strain>
    </source>
</reference>
<dbReference type="EMBL" id="FMZQ01000019">
    <property type="protein sequence ID" value="SDD54031.1"/>
    <property type="molecule type" value="Genomic_DNA"/>
</dbReference>
<dbReference type="RefSeq" id="WP_139204297.1">
    <property type="nucleotide sequence ID" value="NZ_FMZQ01000019.1"/>
</dbReference>
<organism evidence="1 2">
    <name type="scientific">Ectopseudomonas chengduensis</name>
    <dbReference type="NCBI Taxonomy" id="489632"/>
    <lineage>
        <taxon>Bacteria</taxon>
        <taxon>Pseudomonadati</taxon>
        <taxon>Pseudomonadota</taxon>
        <taxon>Gammaproteobacteria</taxon>
        <taxon>Pseudomonadales</taxon>
        <taxon>Pseudomonadaceae</taxon>
        <taxon>Ectopseudomonas</taxon>
    </lineage>
</organism>
<proteinExistence type="predicted"/>
<evidence type="ECO:0000313" key="1">
    <source>
        <dbReference type="EMBL" id="SDD54031.1"/>
    </source>
</evidence>